<reference evidence="3" key="1">
    <citation type="journal article" date="2015" name="Nat. Genet.">
        <title>The genome and transcriptome of the zoonotic hookworm Ancylostoma ceylanicum identify infection-specific gene families.</title>
        <authorList>
            <person name="Schwarz E.M."/>
            <person name="Hu Y."/>
            <person name="Antoshechkin I."/>
            <person name="Miller M.M."/>
            <person name="Sternberg P.W."/>
            <person name="Aroian R.V."/>
        </authorList>
    </citation>
    <scope>NUCLEOTIDE SEQUENCE</scope>
    <source>
        <strain evidence="3">HY135</strain>
    </source>
</reference>
<evidence type="ECO:0000313" key="3">
    <source>
        <dbReference type="Proteomes" id="UP000024635"/>
    </source>
</evidence>
<sequence>MSLLLLLLLLASGLLLQRRRRRRNGIDSWTGHAPSRLPAFGRLPSTRALTHTRRSTRTHPYTRGLVAHAATNAAALVETSARVIMNTSSLLPADCCVLVDNGGCAALGAGLVQKGASRVGSVATAPQICSSE</sequence>
<evidence type="ECO:0000313" key="2">
    <source>
        <dbReference type="EMBL" id="EYC39326.1"/>
    </source>
</evidence>
<proteinExistence type="predicted"/>
<keyword evidence="3" id="KW-1185">Reference proteome</keyword>
<feature type="chain" id="PRO_5001491859" description="Secreted protein" evidence="1">
    <location>
        <begin position="17"/>
        <end position="132"/>
    </location>
</feature>
<dbReference type="Proteomes" id="UP000024635">
    <property type="component" value="Unassembled WGS sequence"/>
</dbReference>
<evidence type="ECO:0008006" key="4">
    <source>
        <dbReference type="Google" id="ProtNLM"/>
    </source>
</evidence>
<dbReference type="EMBL" id="JARK01000262">
    <property type="protein sequence ID" value="EYC39326.1"/>
    <property type="molecule type" value="Genomic_DNA"/>
</dbReference>
<feature type="signal peptide" evidence="1">
    <location>
        <begin position="1"/>
        <end position="16"/>
    </location>
</feature>
<comment type="caution">
    <text evidence="2">The sequence shown here is derived from an EMBL/GenBank/DDBJ whole genome shotgun (WGS) entry which is preliminary data.</text>
</comment>
<dbReference type="AlphaFoldDB" id="A0A016WI76"/>
<gene>
    <name evidence="2" type="primary">Acey_s0662.g1289</name>
    <name evidence="2" type="ORF">Y032_0662g1289</name>
</gene>
<accession>A0A016WI76</accession>
<organism evidence="2 3">
    <name type="scientific">Ancylostoma ceylanicum</name>
    <dbReference type="NCBI Taxonomy" id="53326"/>
    <lineage>
        <taxon>Eukaryota</taxon>
        <taxon>Metazoa</taxon>
        <taxon>Ecdysozoa</taxon>
        <taxon>Nematoda</taxon>
        <taxon>Chromadorea</taxon>
        <taxon>Rhabditida</taxon>
        <taxon>Rhabditina</taxon>
        <taxon>Rhabditomorpha</taxon>
        <taxon>Strongyloidea</taxon>
        <taxon>Ancylostomatidae</taxon>
        <taxon>Ancylostomatinae</taxon>
        <taxon>Ancylostoma</taxon>
    </lineage>
</organism>
<name>A0A016WI76_9BILA</name>
<keyword evidence="1" id="KW-0732">Signal</keyword>
<evidence type="ECO:0000256" key="1">
    <source>
        <dbReference type="SAM" id="SignalP"/>
    </source>
</evidence>
<protein>
    <recommendedName>
        <fullName evidence="4">Secreted protein</fullName>
    </recommendedName>
</protein>